<reference evidence="2" key="2">
    <citation type="submission" date="2015-06" db="UniProtKB">
        <authorList>
            <consortium name="EnsemblMetazoa"/>
        </authorList>
    </citation>
    <scope>IDENTIFICATION</scope>
</reference>
<dbReference type="EMBL" id="CAEY01000598">
    <property type="status" value="NOT_ANNOTATED_CDS"/>
    <property type="molecule type" value="Genomic_DNA"/>
</dbReference>
<dbReference type="Pfam" id="PF07525">
    <property type="entry name" value="SOCS_box"/>
    <property type="match status" value="1"/>
</dbReference>
<evidence type="ECO:0000313" key="3">
    <source>
        <dbReference type="Proteomes" id="UP000015104"/>
    </source>
</evidence>
<sequence length="99" mass="11383">MVKIVLINVWRHNSVLSLTELCCRSIVSCTTVYGVEQLLLPPKLKFHIKSYSSLTSYTMKSARSPHSPSHKYKDLNSTLRRKAKAYVTTLIFIAHFTQR</sequence>
<accession>T1KVA7</accession>
<dbReference type="InterPro" id="IPR001496">
    <property type="entry name" value="SOCS_box"/>
</dbReference>
<dbReference type="SMART" id="SM00253">
    <property type="entry name" value="SOCS"/>
    <property type="match status" value="1"/>
</dbReference>
<name>T1KVA7_TETUR</name>
<evidence type="ECO:0000313" key="2">
    <source>
        <dbReference type="EnsemblMetazoa" id="tetur233g00010.1"/>
    </source>
</evidence>
<evidence type="ECO:0000259" key="1">
    <source>
        <dbReference type="PROSITE" id="PS50225"/>
    </source>
</evidence>
<dbReference type="Proteomes" id="UP000015104">
    <property type="component" value="Unassembled WGS sequence"/>
</dbReference>
<proteinExistence type="predicted"/>
<feature type="domain" description="SOCS box" evidence="1">
    <location>
        <begin position="1"/>
        <end position="54"/>
    </location>
</feature>
<dbReference type="STRING" id="32264.T1KVA7"/>
<dbReference type="HOGENOM" id="CLU_2323359_0_0_1"/>
<protein>
    <recommendedName>
        <fullName evidence="1">SOCS box domain-containing protein</fullName>
    </recommendedName>
</protein>
<dbReference type="EnsemblMetazoa" id="tetur233g00010.1">
    <property type="protein sequence ID" value="tetur233g00010.1"/>
    <property type="gene ID" value="tetur233g00010"/>
</dbReference>
<organism evidence="2 3">
    <name type="scientific">Tetranychus urticae</name>
    <name type="common">Two-spotted spider mite</name>
    <dbReference type="NCBI Taxonomy" id="32264"/>
    <lineage>
        <taxon>Eukaryota</taxon>
        <taxon>Metazoa</taxon>
        <taxon>Ecdysozoa</taxon>
        <taxon>Arthropoda</taxon>
        <taxon>Chelicerata</taxon>
        <taxon>Arachnida</taxon>
        <taxon>Acari</taxon>
        <taxon>Acariformes</taxon>
        <taxon>Trombidiformes</taxon>
        <taxon>Prostigmata</taxon>
        <taxon>Eleutherengona</taxon>
        <taxon>Raphignathae</taxon>
        <taxon>Tetranychoidea</taxon>
        <taxon>Tetranychidae</taxon>
        <taxon>Tetranychus</taxon>
    </lineage>
</organism>
<dbReference type="AlphaFoldDB" id="T1KVA7"/>
<reference evidence="3" key="1">
    <citation type="submission" date="2011-08" db="EMBL/GenBank/DDBJ databases">
        <authorList>
            <person name="Rombauts S."/>
        </authorList>
    </citation>
    <scope>NUCLEOTIDE SEQUENCE</scope>
    <source>
        <strain evidence="3">London</strain>
    </source>
</reference>
<dbReference type="PROSITE" id="PS50225">
    <property type="entry name" value="SOCS"/>
    <property type="match status" value="1"/>
</dbReference>
<dbReference type="InterPro" id="IPR036036">
    <property type="entry name" value="SOCS_box-like_dom_sf"/>
</dbReference>
<dbReference type="SUPFAM" id="SSF158235">
    <property type="entry name" value="SOCS box-like"/>
    <property type="match status" value="1"/>
</dbReference>
<dbReference type="GO" id="GO:0035556">
    <property type="term" value="P:intracellular signal transduction"/>
    <property type="evidence" value="ECO:0007669"/>
    <property type="project" value="InterPro"/>
</dbReference>
<keyword evidence="3" id="KW-1185">Reference proteome</keyword>